<dbReference type="Gene3D" id="3.10.10.10">
    <property type="entry name" value="HIV Type 1 Reverse Transcriptase, subunit A, domain 1"/>
    <property type="match status" value="1"/>
</dbReference>
<evidence type="ECO:0000256" key="6">
    <source>
        <dbReference type="ARBA" id="ARBA00022918"/>
    </source>
</evidence>
<evidence type="ECO:0000313" key="9">
    <source>
        <dbReference type="EnsemblPlants" id="QL03p012718:mrna"/>
    </source>
</evidence>
<evidence type="ECO:0000259" key="8">
    <source>
        <dbReference type="Pfam" id="PF17917"/>
    </source>
</evidence>
<dbReference type="GO" id="GO:0016787">
    <property type="term" value="F:hydrolase activity"/>
    <property type="evidence" value="ECO:0007669"/>
    <property type="project" value="UniProtKB-KW"/>
</dbReference>
<proteinExistence type="predicted"/>
<evidence type="ECO:0000256" key="2">
    <source>
        <dbReference type="ARBA" id="ARBA00022695"/>
    </source>
</evidence>
<dbReference type="InterPro" id="IPR043128">
    <property type="entry name" value="Rev_trsase/Diguanyl_cyclase"/>
</dbReference>
<sequence>MTTVGMVLLIEIVEKTQPNVQWEEFKQALCVHFGPFDYEDFDGALAKVQQTGTVREYQTQFERLVARVQDWPQCALVGSYISGLKKEIRSEVKLFRSTTLLHATSLARLQEDKLQRLKCASFPSKSALLPTPKPALLPSPLSRWSKAGAKKFTLQCLWKSKASSFKPTCIRWIYQGSDVVLGMQWLQSLGKVLRDWSNLTMEFWNEDKKFVLQGDNTRKVTHGTIQSIQELLASGLETYVMTINGPIYDTKIRVQLEDVHKTAFRTHDDHYEFLVMPFGPTNAPAMFQSLMNDRFRALLRRSGLGAVLMQEGKPVAYFSKAIMGRALGRSTYEKELMAIVHSVHQWRNYLLGRRFGIRTDHSSLKYLLEQWIAIMD</sequence>
<name>A0A7N2L3Z2_QUELO</name>
<reference evidence="9 10" key="1">
    <citation type="journal article" date="2016" name="G3 (Bethesda)">
        <title>First Draft Assembly and Annotation of the Genome of a California Endemic Oak Quercus lobata Nee (Fagaceae).</title>
        <authorList>
            <person name="Sork V.L."/>
            <person name="Fitz-Gibbon S.T."/>
            <person name="Puiu D."/>
            <person name="Crepeau M."/>
            <person name="Gugger P.F."/>
            <person name="Sherman R."/>
            <person name="Stevens K."/>
            <person name="Langley C.H."/>
            <person name="Pellegrini M."/>
            <person name="Salzberg S.L."/>
        </authorList>
    </citation>
    <scope>NUCLEOTIDE SEQUENCE [LARGE SCALE GENOMIC DNA]</scope>
    <source>
        <strain evidence="9 10">cv. SW786</strain>
    </source>
</reference>
<reference evidence="9" key="2">
    <citation type="submission" date="2021-01" db="UniProtKB">
        <authorList>
            <consortium name="EnsemblPlants"/>
        </authorList>
    </citation>
    <scope>IDENTIFICATION</scope>
</reference>
<dbReference type="SUPFAM" id="SSF56672">
    <property type="entry name" value="DNA/RNA polymerases"/>
    <property type="match status" value="1"/>
</dbReference>
<dbReference type="InterPro" id="IPR043502">
    <property type="entry name" value="DNA/RNA_pol_sf"/>
</dbReference>
<dbReference type="InterPro" id="IPR005162">
    <property type="entry name" value="Retrotrans_gag_dom"/>
</dbReference>
<accession>A0A7N2L3Z2</accession>
<dbReference type="Gramene" id="QL03p012718:mrna">
    <property type="protein sequence ID" value="QL03p012718:mrna"/>
    <property type="gene ID" value="QL03p012718"/>
</dbReference>
<keyword evidence="2" id="KW-0548">Nucleotidyltransferase</keyword>
<evidence type="ECO:0000256" key="1">
    <source>
        <dbReference type="ARBA" id="ARBA00022679"/>
    </source>
</evidence>
<dbReference type="EMBL" id="LRBV02000003">
    <property type="status" value="NOT_ANNOTATED_CDS"/>
    <property type="molecule type" value="Genomic_DNA"/>
</dbReference>
<dbReference type="PANTHER" id="PTHR33064:SF40">
    <property type="entry name" value="REVERSE TRANSCRIPTASE_RETROTRANSPOSON-DERIVED PROTEIN RNASE H-LIKE DOMAIN-CONTAINING PROTEIN"/>
    <property type="match status" value="1"/>
</dbReference>
<evidence type="ECO:0008006" key="11">
    <source>
        <dbReference type="Google" id="ProtNLM"/>
    </source>
</evidence>
<dbReference type="GO" id="GO:0004519">
    <property type="term" value="F:endonuclease activity"/>
    <property type="evidence" value="ECO:0007669"/>
    <property type="project" value="UniProtKB-KW"/>
</dbReference>
<keyword evidence="6" id="KW-0695">RNA-directed DNA polymerase</keyword>
<organism evidence="9 10">
    <name type="scientific">Quercus lobata</name>
    <name type="common">Valley oak</name>
    <dbReference type="NCBI Taxonomy" id="97700"/>
    <lineage>
        <taxon>Eukaryota</taxon>
        <taxon>Viridiplantae</taxon>
        <taxon>Streptophyta</taxon>
        <taxon>Embryophyta</taxon>
        <taxon>Tracheophyta</taxon>
        <taxon>Spermatophyta</taxon>
        <taxon>Magnoliopsida</taxon>
        <taxon>eudicotyledons</taxon>
        <taxon>Gunneridae</taxon>
        <taxon>Pentapetalae</taxon>
        <taxon>rosids</taxon>
        <taxon>fabids</taxon>
        <taxon>Fagales</taxon>
        <taxon>Fagaceae</taxon>
        <taxon>Quercus</taxon>
    </lineage>
</organism>
<keyword evidence="1" id="KW-0808">Transferase</keyword>
<dbReference type="InParanoid" id="A0A7N2L3Z2"/>
<dbReference type="GO" id="GO:0003964">
    <property type="term" value="F:RNA-directed DNA polymerase activity"/>
    <property type="evidence" value="ECO:0007669"/>
    <property type="project" value="UniProtKB-KW"/>
</dbReference>
<dbReference type="AlphaFoldDB" id="A0A7N2L3Z2"/>
<keyword evidence="5" id="KW-0378">Hydrolase</keyword>
<evidence type="ECO:0000256" key="4">
    <source>
        <dbReference type="ARBA" id="ARBA00022759"/>
    </source>
</evidence>
<dbReference type="OMA" id="LEQWIAI"/>
<dbReference type="Pfam" id="PF03732">
    <property type="entry name" value="Retrotrans_gag"/>
    <property type="match status" value="1"/>
</dbReference>
<dbReference type="EnsemblPlants" id="QL03p012718:mrna">
    <property type="protein sequence ID" value="QL03p012718:mrna"/>
    <property type="gene ID" value="QL03p012718"/>
</dbReference>
<protein>
    <recommendedName>
        <fullName evidence="11">Retrotransposon gag domain-containing protein</fullName>
    </recommendedName>
</protein>
<evidence type="ECO:0000256" key="5">
    <source>
        <dbReference type="ARBA" id="ARBA00022801"/>
    </source>
</evidence>
<evidence type="ECO:0000256" key="3">
    <source>
        <dbReference type="ARBA" id="ARBA00022722"/>
    </source>
</evidence>
<dbReference type="Pfam" id="PF17917">
    <property type="entry name" value="RT_RNaseH"/>
    <property type="match status" value="1"/>
</dbReference>
<dbReference type="Gene3D" id="3.30.70.270">
    <property type="match status" value="1"/>
</dbReference>
<keyword evidence="3" id="KW-0540">Nuclease</keyword>
<keyword evidence="10" id="KW-1185">Reference proteome</keyword>
<evidence type="ECO:0000313" key="10">
    <source>
        <dbReference type="Proteomes" id="UP000594261"/>
    </source>
</evidence>
<dbReference type="InterPro" id="IPR041373">
    <property type="entry name" value="RT_RNaseH"/>
</dbReference>
<dbReference type="InterPro" id="IPR051320">
    <property type="entry name" value="Viral_Replic_Matur_Polypro"/>
</dbReference>
<feature type="domain" description="Retrotransposon gag" evidence="7">
    <location>
        <begin position="14"/>
        <end position="85"/>
    </location>
</feature>
<dbReference type="PANTHER" id="PTHR33064">
    <property type="entry name" value="POL PROTEIN"/>
    <property type="match status" value="1"/>
</dbReference>
<keyword evidence="4" id="KW-0255">Endonuclease</keyword>
<evidence type="ECO:0000259" key="7">
    <source>
        <dbReference type="Pfam" id="PF03732"/>
    </source>
</evidence>
<dbReference type="Proteomes" id="UP000594261">
    <property type="component" value="Chromosome 3"/>
</dbReference>
<feature type="domain" description="Reverse transcriptase RNase H-like" evidence="8">
    <location>
        <begin position="302"/>
        <end position="370"/>
    </location>
</feature>